<gene>
    <name evidence="1" type="ORF">SAMN04488133_0697</name>
</gene>
<sequence>MNKYVFFITKPIIDSHSCIVYAKEYDVNLVGHMLDIAFDYREYFGINPFNSLSIDELTTVFPPVPS</sequence>
<dbReference type="EMBL" id="FNVN01000001">
    <property type="protein sequence ID" value="SEF77661.1"/>
    <property type="molecule type" value="Genomic_DNA"/>
</dbReference>
<keyword evidence="2" id="KW-1185">Reference proteome</keyword>
<reference evidence="1 2" key="1">
    <citation type="submission" date="2016-10" db="EMBL/GenBank/DDBJ databases">
        <authorList>
            <person name="de Groot N.N."/>
        </authorList>
    </citation>
    <scope>NUCLEOTIDE SEQUENCE [LARGE SCALE GENOMIC DNA]</scope>
    <source>
        <strain evidence="1 2">CGMCC 1.10331</strain>
    </source>
</reference>
<dbReference type="Proteomes" id="UP000236740">
    <property type="component" value="Unassembled WGS sequence"/>
</dbReference>
<dbReference type="AlphaFoldDB" id="A0A1H5UT94"/>
<proteinExistence type="predicted"/>
<accession>A0A1H5UT94</accession>
<protein>
    <submittedName>
        <fullName evidence="1">Uncharacterized protein</fullName>
    </submittedName>
</protein>
<organism evidence="1 2">
    <name type="scientific">Halobellus limi</name>
    <dbReference type="NCBI Taxonomy" id="699433"/>
    <lineage>
        <taxon>Archaea</taxon>
        <taxon>Methanobacteriati</taxon>
        <taxon>Methanobacteriota</taxon>
        <taxon>Stenosarchaea group</taxon>
        <taxon>Halobacteria</taxon>
        <taxon>Halobacteriales</taxon>
        <taxon>Haloferacaceae</taxon>
        <taxon>Halobellus</taxon>
    </lineage>
</organism>
<name>A0A1H5UT94_9EURY</name>
<evidence type="ECO:0000313" key="2">
    <source>
        <dbReference type="Proteomes" id="UP000236740"/>
    </source>
</evidence>
<evidence type="ECO:0000313" key="1">
    <source>
        <dbReference type="EMBL" id="SEF77661.1"/>
    </source>
</evidence>